<name>A0A0D2HRQ2_9BACT</name>
<evidence type="ECO:0000256" key="1">
    <source>
        <dbReference type="SAM" id="SignalP"/>
    </source>
</evidence>
<evidence type="ECO:0000313" key="2">
    <source>
        <dbReference type="EMBL" id="KIX13253.1"/>
    </source>
</evidence>
<dbReference type="Proteomes" id="UP000032233">
    <property type="component" value="Unassembled WGS sequence"/>
</dbReference>
<comment type="caution">
    <text evidence="2">The sequence shown here is derived from an EMBL/GenBank/DDBJ whole genome shotgun (WGS) entry which is preliminary data.</text>
</comment>
<accession>A0A0D2HRQ2</accession>
<dbReference type="AlphaFoldDB" id="A0A0D2HRQ2"/>
<gene>
    <name evidence="2" type="ORF">X474_14720</name>
</gene>
<feature type="chain" id="PRO_5002243899" evidence="1">
    <location>
        <begin position="27"/>
        <end position="191"/>
    </location>
</feature>
<proteinExistence type="predicted"/>
<protein>
    <submittedName>
        <fullName evidence="2">Uncharacterized protein</fullName>
    </submittedName>
</protein>
<keyword evidence="1" id="KW-0732">Signal</keyword>
<feature type="signal peptide" evidence="1">
    <location>
        <begin position="1"/>
        <end position="26"/>
    </location>
</feature>
<reference evidence="2 3" key="1">
    <citation type="submission" date="2013-11" db="EMBL/GenBank/DDBJ databases">
        <title>Metagenomic analysis of a methanogenic consortium involved in long chain n-alkane degradation.</title>
        <authorList>
            <person name="Davidova I.A."/>
            <person name="Callaghan A.V."/>
            <person name="Wawrik B."/>
            <person name="Pruitt S."/>
            <person name="Marks C."/>
            <person name="Duncan K.E."/>
            <person name="Suflita J.M."/>
        </authorList>
    </citation>
    <scope>NUCLEOTIDE SEQUENCE [LARGE SCALE GENOMIC DNA]</scope>
    <source>
        <strain evidence="2 3">SPR</strain>
    </source>
</reference>
<evidence type="ECO:0000313" key="3">
    <source>
        <dbReference type="Proteomes" id="UP000032233"/>
    </source>
</evidence>
<sequence length="191" mass="21948">MLLRFLRWAVFSVAFCLCLISGPAAYCDEPPTPPELGISEQELTQKARSGRLKTSELILLGEDLSWFTKLKLYLYSKELEPFFLGLEDAIRDLARTDPNDQKALARCGKKVFESLALSRKRLAEAGRGDLELEWRRGLAGLIFLDHDWRGRVYDQKKDEIRNSYDLVRLLDCMDARLRGLDRGDPLKCPLR</sequence>
<organism evidence="2 3">
    <name type="scientific">Dethiosulfatarculus sandiegensis</name>
    <dbReference type="NCBI Taxonomy" id="1429043"/>
    <lineage>
        <taxon>Bacteria</taxon>
        <taxon>Pseudomonadati</taxon>
        <taxon>Thermodesulfobacteriota</taxon>
        <taxon>Desulfarculia</taxon>
        <taxon>Desulfarculales</taxon>
        <taxon>Desulfarculaceae</taxon>
        <taxon>Dethiosulfatarculus</taxon>
    </lineage>
</organism>
<dbReference type="OrthoDB" id="9847029at2"/>
<dbReference type="EMBL" id="AZAC01000017">
    <property type="protein sequence ID" value="KIX13253.1"/>
    <property type="molecule type" value="Genomic_DNA"/>
</dbReference>
<keyword evidence="3" id="KW-1185">Reference proteome</keyword>
<dbReference type="InParanoid" id="A0A0D2HRQ2"/>
<dbReference type="STRING" id="1429043.X474_14720"/>
<dbReference type="RefSeq" id="WP_044349551.1">
    <property type="nucleotide sequence ID" value="NZ_AZAC01000017.1"/>
</dbReference>